<protein>
    <submittedName>
        <fullName evidence="2">Transmembrane emp24 domain-containing protein 3 isoform b</fullName>
    </submittedName>
</protein>
<gene>
    <name evidence="2" type="ORF">WCI35_006049</name>
</gene>
<evidence type="ECO:0000313" key="3">
    <source>
        <dbReference type="Proteomes" id="UP001610411"/>
    </source>
</evidence>
<dbReference type="EMBL" id="JBFSEQ010000002">
    <property type="protein sequence ID" value="KAL2790939.1"/>
    <property type="molecule type" value="Genomic_DNA"/>
</dbReference>
<sequence>WAARPRAQPPRCSCCCSCTSSSSPGAPSSPSSCPTTPSSASTRRWSRASSSPWITRSSPEATMMLTATWRTPRGTSSTGKPRSSTTASRTGLRSRVFISFASVMSFPPSLIRPSTSTFKWAMSPPFSQTWGTGSQLSPRIPALHQYQDHHESFH</sequence>
<keyword evidence="3" id="KW-1185">Reference proteome</keyword>
<evidence type="ECO:0000313" key="2">
    <source>
        <dbReference type="EMBL" id="KAL2790939.1"/>
    </source>
</evidence>
<proteinExistence type="predicted"/>
<dbReference type="Proteomes" id="UP001610411">
    <property type="component" value="Unassembled WGS sequence"/>
</dbReference>
<keyword evidence="2" id="KW-0812">Transmembrane</keyword>
<organism evidence="2 3">
    <name type="scientific">Daubentonia madagascariensis</name>
    <name type="common">Aye-aye</name>
    <name type="synonym">Sciurus madagascariensis</name>
    <dbReference type="NCBI Taxonomy" id="31869"/>
    <lineage>
        <taxon>Eukaryota</taxon>
        <taxon>Metazoa</taxon>
        <taxon>Chordata</taxon>
        <taxon>Craniata</taxon>
        <taxon>Vertebrata</taxon>
        <taxon>Euteleostomi</taxon>
        <taxon>Mammalia</taxon>
        <taxon>Eutheria</taxon>
        <taxon>Euarchontoglires</taxon>
        <taxon>Primates</taxon>
        <taxon>Strepsirrhini</taxon>
        <taxon>Chiromyiformes</taxon>
        <taxon>Daubentoniidae</taxon>
        <taxon>Daubentonia</taxon>
    </lineage>
</organism>
<feature type="compositionally biased region" description="Polar residues" evidence="1">
    <location>
        <begin position="73"/>
        <end position="90"/>
    </location>
</feature>
<feature type="non-terminal residue" evidence="2">
    <location>
        <position position="1"/>
    </location>
</feature>
<name>A0ABD2EXP4_DAUMA</name>
<reference evidence="2 3" key="1">
    <citation type="journal article" date="2024" name="G3 (Bethesda)">
        <title>A hybrid genome assembly of the endangered aye-aye (Daubentonia madagascariensis).</title>
        <authorList>
            <person name="Versoza C.J."/>
            <person name="Pfeifer S.P."/>
        </authorList>
    </citation>
    <scope>NUCLEOTIDE SEQUENCE [LARGE SCALE GENOMIC DNA]</scope>
    <source>
        <strain evidence="2">6821</strain>
    </source>
</reference>
<evidence type="ECO:0000256" key="1">
    <source>
        <dbReference type="SAM" id="MobiDB-lite"/>
    </source>
</evidence>
<feature type="region of interest" description="Disordered" evidence="1">
    <location>
        <begin position="18"/>
        <end position="90"/>
    </location>
</feature>
<keyword evidence="2" id="KW-0472">Membrane</keyword>
<dbReference type="AlphaFoldDB" id="A0ABD2EXP4"/>
<comment type="caution">
    <text evidence="2">The sequence shown here is derived from an EMBL/GenBank/DDBJ whole genome shotgun (WGS) entry which is preliminary data.</text>
</comment>
<accession>A0ABD2EXP4</accession>
<feature type="compositionally biased region" description="Low complexity" evidence="1">
    <location>
        <begin position="19"/>
        <end position="52"/>
    </location>
</feature>